<accession>A0A420Y6V7</accession>
<sequence>MSSSGQPSRSPFSLRPTQPPNDKKPRSIADAIARINAGRPRGFRGLRMADVQKSIRERNQRRQSQQGQSGREQDGNNGDVRMDDGGTSEVEVNADADEGNTAALALTTARDTILREVNTAYNTSKQTLDLLSLWMSKERPTQAMGTLDNELRQLVGIGTIDSTKLHEPIDREGRQRDNIMVVTGQRLLSVNESASKLQLAASRLQQECGRETKYWQDVHDVSGRGWPVARHPGDPSTMSVKFGFSESTVPDFQANSWAAMRRADDGSVSLDTGKLVSVPKRVLVSLEKDGRVFGRSSLPRPPSKDSPVEERVRDARNTILAQELWHEINREGRTLLAYNVKLRPDSVVYKLDDHTTITFTLVTLGDEPDVAPAGPSRTGDGYAETVCVGLHLLLAYAHRQSAQKRTHLVPLSLEEGIASKPPYNLIRPVISYLQHELSLRSTVRFLASLSGLLRLAGIGEAGYTLQEHVFPPLPTETASESLLTLMLSPLRYRIELKLTPQARLEIVGVGHVTSSQQGSTSYRITLLPAASAETQSGTPSDRGTHPLSNLYPPAGDYPTREEAFGYLRAATLRVLANHCEILAKGWTAEARQRDEAYNTTWTINAMGDGIRDRETGCRGVTFELVSVSDGRDAAPRLTELKVKCDQLSDEGTPSHRVWSWKAEDLEKKGKGHSVDALEAVLHPVLMRPETVAASESSRHI</sequence>
<proteinExistence type="inferred from homology"/>
<evidence type="ECO:0000256" key="1">
    <source>
        <dbReference type="ARBA" id="ARBA00004123"/>
    </source>
</evidence>
<evidence type="ECO:0000256" key="2">
    <source>
        <dbReference type="ARBA" id="ARBA00005635"/>
    </source>
</evidence>
<dbReference type="AlphaFoldDB" id="A0A420Y6V7"/>
<dbReference type="Proteomes" id="UP000275385">
    <property type="component" value="Unassembled WGS sequence"/>
</dbReference>
<comment type="caution">
    <text evidence="10">The sequence shown here is derived from an EMBL/GenBank/DDBJ whole genome shotgun (WGS) entry which is preliminary data.</text>
</comment>
<evidence type="ECO:0000256" key="7">
    <source>
        <dbReference type="ARBA" id="ARBA00032014"/>
    </source>
</evidence>
<organism evidence="10 11">
    <name type="scientific">Coniochaeta pulveracea</name>
    <dbReference type="NCBI Taxonomy" id="177199"/>
    <lineage>
        <taxon>Eukaryota</taxon>
        <taxon>Fungi</taxon>
        <taxon>Dikarya</taxon>
        <taxon>Ascomycota</taxon>
        <taxon>Pezizomycotina</taxon>
        <taxon>Sordariomycetes</taxon>
        <taxon>Sordariomycetidae</taxon>
        <taxon>Coniochaetales</taxon>
        <taxon>Coniochaetaceae</taxon>
        <taxon>Coniochaeta</taxon>
    </lineage>
</organism>
<keyword evidence="11" id="KW-1185">Reference proteome</keyword>
<dbReference type="GO" id="GO:0003712">
    <property type="term" value="F:transcription coregulator activity"/>
    <property type="evidence" value="ECO:0007669"/>
    <property type="project" value="InterPro"/>
</dbReference>
<dbReference type="Gene3D" id="6.10.250.2620">
    <property type="match status" value="1"/>
</dbReference>
<comment type="similarity">
    <text evidence="2 8">Belongs to the Mediator complex subunit 17 family.</text>
</comment>
<dbReference type="GO" id="GO:0016592">
    <property type="term" value="C:mediator complex"/>
    <property type="evidence" value="ECO:0007669"/>
    <property type="project" value="InterPro"/>
</dbReference>
<dbReference type="PANTHER" id="PTHR13114">
    <property type="entry name" value="MEDIATOR OF RNA POLYMERASE II TRANSCRIPTION SUBUNIT 17"/>
    <property type="match status" value="1"/>
</dbReference>
<feature type="region of interest" description="Disordered" evidence="9">
    <location>
        <begin position="1"/>
        <end position="96"/>
    </location>
</feature>
<dbReference type="GO" id="GO:0070847">
    <property type="term" value="C:core mediator complex"/>
    <property type="evidence" value="ECO:0007669"/>
    <property type="project" value="TreeGrafter"/>
</dbReference>
<dbReference type="GO" id="GO:0006357">
    <property type="term" value="P:regulation of transcription by RNA polymerase II"/>
    <property type="evidence" value="ECO:0007669"/>
    <property type="project" value="InterPro"/>
</dbReference>
<keyword evidence="8" id="KW-0010">Activator</keyword>
<evidence type="ECO:0000256" key="9">
    <source>
        <dbReference type="SAM" id="MobiDB-lite"/>
    </source>
</evidence>
<comment type="subunit">
    <text evidence="8">Component of the Mediator complex.</text>
</comment>
<evidence type="ECO:0000256" key="6">
    <source>
        <dbReference type="ARBA" id="ARBA00023242"/>
    </source>
</evidence>
<evidence type="ECO:0000256" key="3">
    <source>
        <dbReference type="ARBA" id="ARBA00019610"/>
    </source>
</evidence>
<comment type="subcellular location">
    <subcellularLocation>
        <location evidence="1 8">Nucleus</location>
    </subcellularLocation>
</comment>
<name>A0A420Y6V7_9PEZI</name>
<keyword evidence="6 8" id="KW-0539">Nucleus</keyword>
<dbReference type="Pfam" id="PF10156">
    <property type="entry name" value="Med17"/>
    <property type="match status" value="1"/>
</dbReference>
<feature type="compositionally biased region" description="Low complexity" evidence="9">
    <location>
        <begin position="1"/>
        <end position="13"/>
    </location>
</feature>
<dbReference type="EMBL" id="QVQW01000040">
    <property type="protein sequence ID" value="RKU43614.1"/>
    <property type="molecule type" value="Genomic_DNA"/>
</dbReference>
<dbReference type="STRING" id="177199.A0A420Y6V7"/>
<keyword evidence="4 8" id="KW-0805">Transcription regulation</keyword>
<evidence type="ECO:0000256" key="4">
    <source>
        <dbReference type="ARBA" id="ARBA00023015"/>
    </source>
</evidence>
<reference evidence="10 11" key="1">
    <citation type="submission" date="2018-08" db="EMBL/GenBank/DDBJ databases">
        <title>Draft genome of the lignicolous fungus Coniochaeta pulveracea.</title>
        <authorList>
            <person name="Borstlap C.J."/>
            <person name="De Witt R.N."/>
            <person name="Botha A."/>
            <person name="Volschenk H."/>
        </authorList>
    </citation>
    <scope>NUCLEOTIDE SEQUENCE [LARGE SCALE GENOMIC DNA]</scope>
    <source>
        <strain evidence="10 11">CAB683</strain>
    </source>
</reference>
<protein>
    <recommendedName>
        <fullName evidence="3 8">Mediator of RNA polymerase II transcription subunit 17</fullName>
    </recommendedName>
    <alternativeName>
        <fullName evidence="7 8">Mediator complex subunit 17</fullName>
    </alternativeName>
</protein>
<dbReference type="InterPro" id="IPR019313">
    <property type="entry name" value="Mediator_Med17"/>
</dbReference>
<evidence type="ECO:0000313" key="11">
    <source>
        <dbReference type="Proteomes" id="UP000275385"/>
    </source>
</evidence>
<evidence type="ECO:0000256" key="5">
    <source>
        <dbReference type="ARBA" id="ARBA00023163"/>
    </source>
</evidence>
<comment type="function">
    <text evidence="8">Component of the Mediator complex, a coactivator involved in the regulated transcription of nearly all RNA polymerase II-dependent genes. Mediator functions as a bridge to convey information from gene-specific regulatory proteins to the basal RNA polymerase II transcription machinery. Mediator is recruited to promoters by direct interactions with regulatory proteins and serves as a scaffold for the assembly of a functional preinitiation complex with RNA polymerase II and the general transcription factors.</text>
</comment>
<evidence type="ECO:0000256" key="8">
    <source>
        <dbReference type="RuleBase" id="RU364140"/>
    </source>
</evidence>
<gene>
    <name evidence="10" type="primary">SRB4</name>
    <name evidence="8" type="synonym">MED17</name>
    <name evidence="10" type="ORF">DL546_001058</name>
</gene>
<keyword evidence="5 8" id="KW-0804">Transcription</keyword>
<dbReference type="PANTHER" id="PTHR13114:SF7">
    <property type="entry name" value="MEDIATOR OF RNA POLYMERASE II TRANSCRIPTION SUBUNIT 17"/>
    <property type="match status" value="1"/>
</dbReference>
<dbReference type="OrthoDB" id="5319830at2759"/>
<evidence type="ECO:0000313" key="10">
    <source>
        <dbReference type="EMBL" id="RKU43614.1"/>
    </source>
</evidence>